<dbReference type="InterPro" id="IPR036237">
    <property type="entry name" value="Xyl_isomerase-like_sf"/>
</dbReference>
<dbReference type="Pfam" id="PF01261">
    <property type="entry name" value="AP_endonuc_2"/>
    <property type="match status" value="1"/>
</dbReference>
<proteinExistence type="predicted"/>
<organism evidence="2">
    <name type="scientific">Roseihalotalea indica</name>
    <dbReference type="NCBI Taxonomy" id="2867963"/>
    <lineage>
        <taxon>Bacteria</taxon>
        <taxon>Pseudomonadati</taxon>
        <taxon>Bacteroidota</taxon>
        <taxon>Cytophagia</taxon>
        <taxon>Cytophagales</taxon>
        <taxon>Catalimonadaceae</taxon>
        <taxon>Roseihalotalea</taxon>
    </lineage>
</organism>
<dbReference type="PANTHER" id="PTHR12110:SF53">
    <property type="entry name" value="BLR5974 PROTEIN"/>
    <property type="match status" value="1"/>
</dbReference>
<feature type="domain" description="Xylose isomerase-like TIM barrel" evidence="1">
    <location>
        <begin position="78"/>
        <end position="296"/>
    </location>
</feature>
<dbReference type="SUPFAM" id="SSF51658">
    <property type="entry name" value="Xylose isomerase-like"/>
    <property type="match status" value="1"/>
</dbReference>
<dbReference type="InterPro" id="IPR013022">
    <property type="entry name" value="Xyl_isomerase-like_TIM-brl"/>
</dbReference>
<reference evidence="2" key="2">
    <citation type="journal article" date="2024" name="Antonie Van Leeuwenhoek">
        <title>Roseihalotalea indica gen. nov., sp. nov., a halophilic Bacteroidetes from mesopelagic Southwest Indian Ocean with higher carbohydrate metabolic potential.</title>
        <authorList>
            <person name="Chen B."/>
            <person name="Zhang M."/>
            <person name="Lin D."/>
            <person name="Ye J."/>
            <person name="Tang K."/>
        </authorList>
    </citation>
    <scope>NUCLEOTIDE SEQUENCE</scope>
    <source>
        <strain evidence="2">TK19036</strain>
    </source>
</reference>
<dbReference type="InterPro" id="IPR050312">
    <property type="entry name" value="IolE/XylAMocC-like"/>
</dbReference>
<gene>
    <name evidence="2" type="ORF">K4G66_04600</name>
</gene>
<dbReference type="AlphaFoldDB" id="A0AA49GNA9"/>
<dbReference type="Gene3D" id="3.20.20.150">
    <property type="entry name" value="Divalent-metal-dependent TIM barrel enzymes"/>
    <property type="match status" value="1"/>
</dbReference>
<evidence type="ECO:0000259" key="1">
    <source>
        <dbReference type="Pfam" id="PF01261"/>
    </source>
</evidence>
<reference evidence="2" key="1">
    <citation type="journal article" date="2023" name="Comput. Struct. Biotechnol. J.">
        <title>Discovery of a novel marine Bacteroidetes with a rich repertoire of carbohydrate-active enzymes.</title>
        <authorList>
            <person name="Chen B."/>
            <person name="Liu G."/>
            <person name="Chen Q."/>
            <person name="Wang H."/>
            <person name="Liu L."/>
            <person name="Tang K."/>
        </authorList>
    </citation>
    <scope>NUCLEOTIDE SEQUENCE</scope>
    <source>
        <strain evidence="2">TK19036</strain>
    </source>
</reference>
<evidence type="ECO:0000313" key="2">
    <source>
        <dbReference type="EMBL" id="WKN37987.1"/>
    </source>
</evidence>
<dbReference type="EMBL" id="CP120682">
    <property type="protein sequence ID" value="WKN37987.1"/>
    <property type="molecule type" value="Genomic_DNA"/>
</dbReference>
<sequence>MKKKSYQSKESFLGNPIGRRSFIQTAAAGAFALSIPSIPHFLKDMRMGVVVHSYASRWQSKAESQKYAGFADAIDLLEHCHQIGAGGVQVGVRDWSSGFAKQVREAREKMGLYLEGSIGLPKTADDVAAFDQEVSHAKEAGAQVLRTVCLSGRRYENFHSREEFQEFKKKSLASLQWAEPVVRKHKMKLAVENHKDWRAPELANLLQQLDSEWVGVTLDFGNSIALMEDPMEVVKTLVPYLFSTHVKDMAVEEYEDGFLMSEVPLGEGILDLPEIVSLCKKHNPEVTFNLEMITRDPLEIPCLQADYWATFEGVSGSELARTLQMVRQHTYQSELPKVAQLKDEARLAVEEENILESLAYSKNNLSLI</sequence>
<accession>A0AA49GNA9</accession>
<protein>
    <submittedName>
        <fullName evidence="2">TIM barrel protein</fullName>
    </submittedName>
</protein>
<dbReference type="PANTHER" id="PTHR12110">
    <property type="entry name" value="HYDROXYPYRUVATE ISOMERASE"/>
    <property type="match status" value="1"/>
</dbReference>
<name>A0AA49GNA9_9BACT</name>